<dbReference type="OrthoDB" id="9342811at2"/>
<dbReference type="AlphaFoldDB" id="A0A4R6U8N4"/>
<accession>A0A4R6U8N4</accession>
<dbReference type="RefSeq" id="WP_133598672.1">
    <property type="nucleotide sequence ID" value="NZ_SNYL01000014.1"/>
</dbReference>
<gene>
    <name evidence="1" type="ORF">DFR43_11480</name>
</gene>
<organism evidence="1 2">
    <name type="scientific">Tepidicella xavieri</name>
    <dbReference type="NCBI Taxonomy" id="360241"/>
    <lineage>
        <taxon>Bacteria</taxon>
        <taxon>Pseudomonadati</taxon>
        <taxon>Pseudomonadota</taxon>
        <taxon>Betaproteobacteria</taxon>
        <taxon>Burkholderiales</taxon>
        <taxon>Tepidicella</taxon>
    </lineage>
</organism>
<evidence type="ECO:0000313" key="2">
    <source>
        <dbReference type="Proteomes" id="UP000295510"/>
    </source>
</evidence>
<dbReference type="EMBL" id="SNYL01000014">
    <property type="protein sequence ID" value="TDQ40995.1"/>
    <property type="molecule type" value="Genomic_DNA"/>
</dbReference>
<protein>
    <submittedName>
        <fullName evidence="1">Uncharacterized protein</fullName>
    </submittedName>
</protein>
<keyword evidence="2" id="KW-1185">Reference proteome</keyword>
<proteinExistence type="predicted"/>
<dbReference type="Proteomes" id="UP000295510">
    <property type="component" value="Unassembled WGS sequence"/>
</dbReference>
<comment type="caution">
    <text evidence="1">The sequence shown here is derived from an EMBL/GenBank/DDBJ whole genome shotgun (WGS) entry which is preliminary data.</text>
</comment>
<sequence length="78" mass="8800">MQYCYMDEADRLVAVIERIGNGTPASPVRWRLCWAVRKNAAGLADSVYGDRLEAVARVLKVCPHAAPKVFNRRGERVR</sequence>
<name>A0A4R6U8N4_9BURK</name>
<evidence type="ECO:0000313" key="1">
    <source>
        <dbReference type="EMBL" id="TDQ40995.1"/>
    </source>
</evidence>
<reference evidence="1 2" key="1">
    <citation type="submission" date="2019-03" db="EMBL/GenBank/DDBJ databases">
        <title>Genomic Encyclopedia of Type Strains, Phase IV (KMG-IV): sequencing the most valuable type-strain genomes for metagenomic binning, comparative biology and taxonomic classification.</title>
        <authorList>
            <person name="Goeker M."/>
        </authorList>
    </citation>
    <scope>NUCLEOTIDE SEQUENCE [LARGE SCALE GENOMIC DNA]</scope>
    <source>
        <strain evidence="1 2">DSM 19605</strain>
    </source>
</reference>